<dbReference type="InterPro" id="IPR048913">
    <property type="entry name" value="BetaGal_gal-bd"/>
</dbReference>
<comment type="catalytic activity">
    <reaction evidence="5">
        <text>Hydrolysis of terminal non-reducing beta-D-galactose residues in beta-D-galactosides.</text>
        <dbReference type="EC" id="3.2.1.23"/>
    </reaction>
</comment>
<evidence type="ECO:0000256" key="3">
    <source>
        <dbReference type="ARBA" id="ARBA00023295"/>
    </source>
</evidence>
<dbReference type="Proteomes" id="UP000824125">
    <property type="component" value="Unassembled WGS sequence"/>
</dbReference>
<dbReference type="EC" id="3.2.1.23" evidence="5"/>
<dbReference type="PANTHER" id="PTHR23421">
    <property type="entry name" value="BETA-GALACTOSIDASE RELATED"/>
    <property type="match status" value="1"/>
</dbReference>
<sequence length="595" mass="69026">MLEIKNGTFVMDGKPFCIYSGAMHYFRIPCEYWEDRLMKLKAAGFNTVETYVAWNVHQPKEEAKFDFTGQNDLIRFIQTAQKVGLYVIVRPGPYICAEWEFGGFPAWLLKYEDIRLRCYNERYLGFVKTYFDVLLPLLAKEQITNGGPIIAMQIENEYGSYGRDKKYLRYLRDLMRQNGIDVLLFTSDGENRYCLSGGSLDEEFKVVNFGSYPKVGLKELKEYQPGKPLMCGEMWCGWFDHFREKHHHSGSVYVKTVNKRIVNEFFEEKASFNFYMFHGGTNFGYMAGANYAGVYQPTTTSYDYDAPLNEYGDYTKKYFVLRDAICAGRGIMPPELPPRPQTQTIGKVFLTESASFLENIRKNAQKHHDHIPHYMEYYGQNYGMILYHTEIEGDYPDTQIDADGVHDIAYVYVNGKLIGRYDRSQPLTKKQAKAGMEAPESFSFPIPAFKGKITVDILVEAMGRINFAKRIHDRKGLSHVRIGEQYTFGFDIYTIPPDTYKNLQFTKALTAKCPVYLRGTFRADSQADCFVDIRNFKKGYVFVNGKNLGRYWEVGPQRRLYLPGVWLKEENEIVIFEQEGFNKPEIEITDRPLFK</sequence>
<name>A0A9D1SMH2_9FIRM</name>
<feature type="domain" description="Glycoside hydrolase 35 catalytic" evidence="7">
    <location>
        <begin position="8"/>
        <end position="325"/>
    </location>
</feature>
<accession>A0A9D1SMH2</accession>
<dbReference type="GO" id="GO:0004565">
    <property type="term" value="F:beta-galactosidase activity"/>
    <property type="evidence" value="ECO:0007669"/>
    <property type="project" value="UniProtKB-EC"/>
</dbReference>
<dbReference type="InterPro" id="IPR048912">
    <property type="entry name" value="BetaGal1-like_ABD1"/>
</dbReference>
<evidence type="ECO:0000256" key="4">
    <source>
        <dbReference type="PIRSR" id="PIRSR006336-1"/>
    </source>
</evidence>
<evidence type="ECO:0000313" key="10">
    <source>
        <dbReference type="EMBL" id="HIU68357.1"/>
    </source>
</evidence>
<evidence type="ECO:0000259" key="9">
    <source>
        <dbReference type="Pfam" id="PF21467"/>
    </source>
</evidence>
<dbReference type="Pfam" id="PF21467">
    <property type="entry name" value="BetaGal_gal-bd"/>
    <property type="match status" value="1"/>
</dbReference>
<dbReference type="SUPFAM" id="SSF51445">
    <property type="entry name" value="(Trans)glycosidases"/>
    <property type="match status" value="1"/>
</dbReference>
<dbReference type="PRINTS" id="PR00742">
    <property type="entry name" value="GLHYDRLASE35"/>
</dbReference>
<dbReference type="Gene3D" id="3.20.20.80">
    <property type="entry name" value="Glycosidases"/>
    <property type="match status" value="1"/>
</dbReference>
<dbReference type="PIRSF" id="PIRSF006336">
    <property type="entry name" value="B-gal"/>
    <property type="match status" value="1"/>
</dbReference>
<feature type="domain" description="Beta-galactosidase galactose-binding" evidence="9">
    <location>
        <begin position="514"/>
        <end position="570"/>
    </location>
</feature>
<dbReference type="GO" id="GO:0005975">
    <property type="term" value="P:carbohydrate metabolic process"/>
    <property type="evidence" value="ECO:0007669"/>
    <property type="project" value="InterPro"/>
</dbReference>
<dbReference type="InterPro" id="IPR017853">
    <property type="entry name" value="GH"/>
</dbReference>
<keyword evidence="3 5" id="KW-0326">Glycosidase</keyword>
<dbReference type="FunFam" id="3.20.20.80:FF:000115">
    <property type="entry name" value="Beta-galactosidase"/>
    <property type="match status" value="1"/>
</dbReference>
<comment type="caution">
    <text evidence="10">The sequence shown here is derived from an EMBL/GenBank/DDBJ whole genome shotgun (WGS) entry which is preliminary data.</text>
</comment>
<evidence type="ECO:0000256" key="6">
    <source>
        <dbReference type="RuleBase" id="RU003679"/>
    </source>
</evidence>
<keyword evidence="2 5" id="KW-0378">Hydrolase</keyword>
<dbReference type="InterPro" id="IPR008979">
    <property type="entry name" value="Galactose-bd-like_sf"/>
</dbReference>
<dbReference type="InterPro" id="IPR019801">
    <property type="entry name" value="Glyco_hydro_35_CS"/>
</dbReference>
<evidence type="ECO:0000256" key="5">
    <source>
        <dbReference type="RuleBase" id="RU000675"/>
    </source>
</evidence>
<dbReference type="InterPro" id="IPR026283">
    <property type="entry name" value="B-gal_1-like"/>
</dbReference>
<organism evidence="10 11">
    <name type="scientific">Candidatus Scybalenecus merdavium</name>
    <dbReference type="NCBI Taxonomy" id="2840939"/>
    <lineage>
        <taxon>Bacteria</taxon>
        <taxon>Bacillati</taxon>
        <taxon>Bacillota</taxon>
        <taxon>Clostridia</taxon>
        <taxon>Eubacteriales</taxon>
        <taxon>Oscillospiraceae</taxon>
        <taxon>Oscillospiraceae incertae sedis</taxon>
        <taxon>Candidatus Scybalenecus</taxon>
    </lineage>
</organism>
<dbReference type="InterPro" id="IPR031330">
    <property type="entry name" value="Gly_Hdrlase_35_cat"/>
</dbReference>
<dbReference type="Pfam" id="PF21317">
    <property type="entry name" value="BetaGal_ABD_1"/>
    <property type="match status" value="1"/>
</dbReference>
<gene>
    <name evidence="10" type="ORF">IAD23_00175</name>
</gene>
<dbReference type="EMBL" id="DVNM01000002">
    <property type="protein sequence ID" value="HIU68357.1"/>
    <property type="molecule type" value="Genomic_DNA"/>
</dbReference>
<evidence type="ECO:0000259" key="8">
    <source>
        <dbReference type="Pfam" id="PF21317"/>
    </source>
</evidence>
<dbReference type="Pfam" id="PF01301">
    <property type="entry name" value="Glyco_hydro_35"/>
    <property type="match status" value="1"/>
</dbReference>
<evidence type="ECO:0000256" key="1">
    <source>
        <dbReference type="ARBA" id="ARBA00009809"/>
    </source>
</evidence>
<dbReference type="PROSITE" id="PS01182">
    <property type="entry name" value="GLYCOSYL_HYDROL_F35"/>
    <property type="match status" value="1"/>
</dbReference>
<dbReference type="InterPro" id="IPR001944">
    <property type="entry name" value="Glycoside_Hdrlase_35"/>
</dbReference>
<dbReference type="SUPFAM" id="SSF49785">
    <property type="entry name" value="Galactose-binding domain-like"/>
    <property type="match status" value="1"/>
</dbReference>
<evidence type="ECO:0000259" key="7">
    <source>
        <dbReference type="Pfam" id="PF01301"/>
    </source>
</evidence>
<reference evidence="10" key="2">
    <citation type="journal article" date="2021" name="PeerJ">
        <title>Extensive microbial diversity within the chicken gut microbiome revealed by metagenomics and culture.</title>
        <authorList>
            <person name="Gilroy R."/>
            <person name="Ravi A."/>
            <person name="Getino M."/>
            <person name="Pursley I."/>
            <person name="Horton D.L."/>
            <person name="Alikhan N.F."/>
            <person name="Baker D."/>
            <person name="Gharbi K."/>
            <person name="Hall N."/>
            <person name="Watson M."/>
            <person name="Adriaenssens E.M."/>
            <person name="Foster-Nyarko E."/>
            <person name="Jarju S."/>
            <person name="Secka A."/>
            <person name="Antonio M."/>
            <person name="Oren A."/>
            <person name="Chaudhuri R.R."/>
            <person name="La Ragione R."/>
            <person name="Hildebrand F."/>
            <person name="Pallen M.J."/>
        </authorList>
    </citation>
    <scope>NUCLEOTIDE SEQUENCE</scope>
    <source>
        <strain evidence="10">CHK176-6737</strain>
    </source>
</reference>
<dbReference type="AlphaFoldDB" id="A0A9D1SMH2"/>
<evidence type="ECO:0000256" key="2">
    <source>
        <dbReference type="ARBA" id="ARBA00022801"/>
    </source>
</evidence>
<reference evidence="10" key="1">
    <citation type="submission" date="2020-10" db="EMBL/GenBank/DDBJ databases">
        <authorList>
            <person name="Gilroy R."/>
        </authorList>
    </citation>
    <scope>NUCLEOTIDE SEQUENCE</scope>
    <source>
        <strain evidence="10">CHK176-6737</strain>
    </source>
</reference>
<evidence type="ECO:0000313" key="11">
    <source>
        <dbReference type="Proteomes" id="UP000824125"/>
    </source>
</evidence>
<protein>
    <recommendedName>
        <fullName evidence="5">Beta-galactosidase</fullName>
        <ecNumber evidence="5">3.2.1.23</ecNumber>
    </recommendedName>
</protein>
<feature type="domain" description="Beta-galactosidase 1-like first all-beta" evidence="8">
    <location>
        <begin position="372"/>
        <end position="495"/>
    </location>
</feature>
<feature type="active site" description="Proton donor" evidence="4">
    <location>
        <position position="157"/>
    </location>
</feature>
<feature type="active site" description="Nucleophile" evidence="4">
    <location>
        <position position="233"/>
    </location>
</feature>
<dbReference type="Gene3D" id="2.60.120.260">
    <property type="entry name" value="Galactose-binding domain-like"/>
    <property type="match status" value="2"/>
</dbReference>
<proteinExistence type="inferred from homology"/>
<comment type="similarity">
    <text evidence="1 6">Belongs to the glycosyl hydrolase 35 family.</text>
</comment>